<feature type="transmembrane region" description="Helical" evidence="3">
    <location>
        <begin position="275"/>
        <end position="291"/>
    </location>
</feature>
<dbReference type="EMBL" id="QEFC01002451">
    <property type="protein sequence ID" value="KAE9452111.1"/>
    <property type="molecule type" value="Genomic_DNA"/>
</dbReference>
<protein>
    <recommendedName>
        <fullName evidence="4">EamA domain-containing protein</fullName>
    </recommendedName>
</protein>
<sequence length="367" mass="40779">VFLVMGWRYKAGLALIGTVVFIWVASAEVTQRIFEQYKQPFALTYLGISLMVIYLPIAILKDWICILMGNKLLQNIYNESPFLNSSVGLNIPLKINDMHHMPEEDFNSYTDMDTNQVEEGQPLTYKNGEDESHMLLESSEPSLWENAKWSLYLAPIWFVTEYLSNSALANTSVASTTVLTSTSGLFTLFFGVILGQDSIKTAKIIAVCISMIGVVMTTIGKTWAPDETLSALESTKHSIIGDICGLLSAMSYGLFTVLLKKFSGSGGDKVDVQKFFGYIGLFTLLGFWWLGKIPKISIFPLSKQNLWPLNAVGIEPQFTIPHSTSLAEVLLLNGFVGSVLSDYFWCVFAGFVLANLSDNHFCKEDES</sequence>
<feature type="transmembrane region" description="Helical" evidence="3">
    <location>
        <begin position="43"/>
        <end position="64"/>
    </location>
</feature>
<accession>A0A6A4L8J6</accession>
<dbReference type="SUPFAM" id="SSF103481">
    <property type="entry name" value="Multidrug resistance efflux transporter EmrE"/>
    <property type="match status" value="1"/>
</dbReference>
<keyword evidence="3" id="KW-0472">Membrane</keyword>
<comment type="caution">
    <text evidence="5">The sequence shown here is derived from an EMBL/GenBank/DDBJ whole genome shotgun (WGS) entry which is preliminary data.</text>
</comment>
<dbReference type="AlphaFoldDB" id="A0A6A4L8J6"/>
<evidence type="ECO:0000259" key="4">
    <source>
        <dbReference type="Pfam" id="PF00892"/>
    </source>
</evidence>
<reference evidence="5 6" key="1">
    <citation type="journal article" date="2019" name="Genome Biol. Evol.">
        <title>The Rhododendron genome and chromosomal organization provide insight into shared whole-genome duplications across the heath family (Ericaceae).</title>
        <authorList>
            <person name="Soza V.L."/>
            <person name="Lindsley D."/>
            <person name="Waalkes A."/>
            <person name="Ramage E."/>
            <person name="Patwardhan R.P."/>
            <person name="Burton J.N."/>
            <person name="Adey A."/>
            <person name="Kumar A."/>
            <person name="Qiu R."/>
            <person name="Shendure J."/>
            <person name="Hall B."/>
        </authorList>
    </citation>
    <scope>NUCLEOTIDE SEQUENCE [LARGE SCALE GENOMIC DNA]</scope>
    <source>
        <strain evidence="5">RSF 1966-606</strain>
    </source>
</reference>
<feature type="non-terminal residue" evidence="5">
    <location>
        <position position="1"/>
    </location>
</feature>
<dbReference type="PANTHER" id="PTHR23051">
    <property type="entry name" value="SOLUTE CARRIER FAMILY 35, MEMBER F5"/>
    <property type="match status" value="1"/>
</dbReference>
<dbReference type="Proteomes" id="UP000428333">
    <property type="component" value="Linkage Group LG09"/>
</dbReference>
<feature type="transmembrane region" description="Helical" evidence="3">
    <location>
        <begin position="239"/>
        <end position="259"/>
    </location>
</feature>
<name>A0A6A4L8J6_9ERIC</name>
<evidence type="ECO:0000256" key="3">
    <source>
        <dbReference type="SAM" id="Phobius"/>
    </source>
</evidence>
<comment type="similarity">
    <text evidence="2">Belongs to the drug/metabolite transporter (DMT) superfamily. Plant drug/metabolite exporter (P-DME) (TC 2.A.7.4) family.</text>
</comment>
<proteinExistence type="inferred from homology"/>
<dbReference type="GO" id="GO:0016020">
    <property type="term" value="C:membrane"/>
    <property type="evidence" value="ECO:0007669"/>
    <property type="project" value="InterPro"/>
</dbReference>
<feature type="transmembrane region" description="Helical" evidence="3">
    <location>
        <begin position="174"/>
        <end position="194"/>
    </location>
</feature>
<feature type="transmembrane region" description="Helical" evidence="3">
    <location>
        <begin position="330"/>
        <end position="354"/>
    </location>
</feature>
<evidence type="ECO:0000256" key="2">
    <source>
        <dbReference type="ARBA" id="ARBA00007635"/>
    </source>
</evidence>
<evidence type="ECO:0000313" key="6">
    <source>
        <dbReference type="Proteomes" id="UP000428333"/>
    </source>
</evidence>
<feature type="transmembrane region" description="Helical" evidence="3">
    <location>
        <begin position="201"/>
        <end position="219"/>
    </location>
</feature>
<gene>
    <name evidence="5" type="ORF">C3L33_15987</name>
</gene>
<dbReference type="InterPro" id="IPR000620">
    <property type="entry name" value="EamA_dom"/>
</dbReference>
<evidence type="ECO:0000256" key="1">
    <source>
        <dbReference type="ARBA" id="ARBA00004141"/>
    </source>
</evidence>
<dbReference type="OrthoDB" id="1436450at2759"/>
<evidence type="ECO:0000313" key="5">
    <source>
        <dbReference type="EMBL" id="KAE9452111.1"/>
    </source>
</evidence>
<comment type="subcellular location">
    <subcellularLocation>
        <location evidence="1">Membrane</location>
        <topology evidence="1">Multi-pass membrane protein</topology>
    </subcellularLocation>
</comment>
<dbReference type="InterPro" id="IPR037185">
    <property type="entry name" value="EmrE-like"/>
</dbReference>
<organism evidence="5 6">
    <name type="scientific">Rhododendron williamsianum</name>
    <dbReference type="NCBI Taxonomy" id="262921"/>
    <lineage>
        <taxon>Eukaryota</taxon>
        <taxon>Viridiplantae</taxon>
        <taxon>Streptophyta</taxon>
        <taxon>Embryophyta</taxon>
        <taxon>Tracheophyta</taxon>
        <taxon>Spermatophyta</taxon>
        <taxon>Magnoliopsida</taxon>
        <taxon>eudicotyledons</taxon>
        <taxon>Gunneridae</taxon>
        <taxon>Pentapetalae</taxon>
        <taxon>asterids</taxon>
        <taxon>Ericales</taxon>
        <taxon>Ericaceae</taxon>
        <taxon>Ericoideae</taxon>
        <taxon>Rhodoreae</taxon>
        <taxon>Rhododendron</taxon>
    </lineage>
</organism>
<keyword evidence="6" id="KW-1185">Reference proteome</keyword>
<keyword evidence="3" id="KW-1133">Transmembrane helix</keyword>
<keyword evidence="3" id="KW-0812">Transmembrane</keyword>
<dbReference type="Pfam" id="PF00892">
    <property type="entry name" value="EamA"/>
    <property type="match status" value="1"/>
</dbReference>
<dbReference type="PANTHER" id="PTHR23051:SF9">
    <property type="entry name" value="EAMA DOMAIN-CONTAINING PROTEIN"/>
    <property type="match status" value="1"/>
</dbReference>
<feature type="domain" description="EamA" evidence="4">
    <location>
        <begin position="144"/>
        <end position="218"/>
    </location>
</feature>